<dbReference type="AlphaFoldDB" id="A0A094YKQ4"/>
<organism evidence="1 2">
    <name type="scientific">Acetobacter tropicalis</name>
    <dbReference type="NCBI Taxonomy" id="104102"/>
    <lineage>
        <taxon>Bacteria</taxon>
        <taxon>Pseudomonadati</taxon>
        <taxon>Pseudomonadota</taxon>
        <taxon>Alphaproteobacteria</taxon>
        <taxon>Acetobacterales</taxon>
        <taxon>Acetobacteraceae</taxon>
        <taxon>Acetobacter</taxon>
    </lineage>
</organism>
<dbReference type="EMBL" id="JOKM01000093">
    <property type="protein sequence ID" value="KGB21917.1"/>
    <property type="molecule type" value="Genomic_DNA"/>
</dbReference>
<evidence type="ECO:0000313" key="2">
    <source>
        <dbReference type="Proteomes" id="UP000029448"/>
    </source>
</evidence>
<keyword evidence="2" id="KW-1185">Reference proteome</keyword>
<dbReference type="Proteomes" id="UP000029448">
    <property type="component" value="Unassembled WGS sequence"/>
</dbReference>
<comment type="caution">
    <text evidence="1">The sequence shown here is derived from an EMBL/GenBank/DDBJ whole genome shotgun (WGS) entry which is preliminary data.</text>
</comment>
<proteinExistence type="predicted"/>
<sequence length="215" mass="25034">MGGGIWSYDPVRSHLGEILREQPRFNFFVPDAPWSVLEERIGGKCKKSQIEKEQNCLKAKALFDHWRDNAWSSIRYDDMPPGMMNPSHGYTRFWDNRFCVIDETRTFVPFFDFRGPDTRLSADARDVVFSVQDWLIRQSIPELEELALAVIRFDGTKETGFSVVPHFHSGPVRWSPTELTELIFEVYADWVRVAQQFERAPRRTGTDDNSCFDFG</sequence>
<gene>
    <name evidence="1" type="ORF">AtDm6_2683</name>
</gene>
<dbReference type="PATRIC" id="fig|104102.7.peg.2647"/>
<dbReference type="Pfam" id="PF26318">
    <property type="entry name" value="SocB"/>
    <property type="match status" value="1"/>
</dbReference>
<evidence type="ECO:0000313" key="1">
    <source>
        <dbReference type="EMBL" id="KGB21917.1"/>
    </source>
</evidence>
<dbReference type="STRING" id="104102.AtDm6_2683"/>
<accession>A0A094YKQ4</accession>
<protein>
    <submittedName>
        <fullName evidence="1">Uncharacterized protein</fullName>
    </submittedName>
</protein>
<name>A0A094YKQ4_9PROT</name>
<dbReference type="InterPro" id="IPR059063">
    <property type="entry name" value="SocB"/>
</dbReference>
<reference evidence="1 2" key="1">
    <citation type="submission" date="2014-06" db="EMBL/GenBank/DDBJ databases">
        <title>Functional and comparative genomic analyses of the Drosophila gut microbiota identify candidate symbiosis factors.</title>
        <authorList>
            <person name="Newell P.D."/>
            <person name="Chaston J.M."/>
            <person name="Douglas A.E."/>
        </authorList>
    </citation>
    <scope>NUCLEOTIDE SEQUENCE [LARGE SCALE GENOMIC DNA]</scope>
    <source>
        <strain evidence="1 2">DmCS_006</strain>
    </source>
</reference>